<dbReference type="InterPro" id="IPR007592">
    <property type="entry name" value="GEBP"/>
</dbReference>
<feature type="region of interest" description="Disordered" evidence="2">
    <location>
        <begin position="1"/>
        <end position="128"/>
    </location>
</feature>
<evidence type="ECO:0000313" key="5">
    <source>
        <dbReference type="Proteomes" id="UP000011116"/>
    </source>
</evidence>
<feature type="domain" description="Glabrous enhancer-binding protein-like DBD" evidence="3">
    <location>
        <begin position="134"/>
        <end position="221"/>
    </location>
</feature>
<dbReference type="PANTHER" id="PTHR31662:SF13">
    <property type="entry name" value="OS09G0287600 PROTEIN"/>
    <property type="match status" value="1"/>
</dbReference>
<dbReference type="GeneID" id="123411061"/>
<dbReference type="Gramene" id="HORVU.MOREX.r2.7HG0555040.1">
    <property type="protein sequence ID" value="HORVU.MOREX.r2.7HG0555040.1.CDS.1"/>
    <property type="gene ID" value="HORVU.MOREX.r2.7HG0555040"/>
</dbReference>
<name>A0A8I6YLM8_HORVV</name>
<dbReference type="EnsemblPlants" id="HORVU.MOREX.r3.7HG0668950.1">
    <property type="protein sequence ID" value="HORVU.MOREX.r3.7HG0668950.1.CDS1"/>
    <property type="gene ID" value="HORVU.MOREX.r3.7HG0668950"/>
</dbReference>
<evidence type="ECO:0000256" key="2">
    <source>
        <dbReference type="SAM" id="MobiDB-lite"/>
    </source>
</evidence>
<dbReference type="Gramene" id="HORVU.MOREX.r3.7HG0668950.1">
    <property type="protein sequence ID" value="HORVU.MOREX.r3.7HG0668950.1.CDS1"/>
    <property type="gene ID" value="HORVU.MOREX.r3.7HG0668950"/>
</dbReference>
<dbReference type="GO" id="GO:0006355">
    <property type="term" value="P:regulation of DNA-templated transcription"/>
    <property type="evidence" value="ECO:0007669"/>
    <property type="project" value="InterPro"/>
</dbReference>
<dbReference type="InterPro" id="IPR053932">
    <property type="entry name" value="GeBP-like_DBD"/>
</dbReference>
<feature type="compositionally biased region" description="Acidic residues" evidence="2">
    <location>
        <begin position="60"/>
        <end position="71"/>
    </location>
</feature>
<accession>A0A8I6YLM8</accession>
<dbReference type="PANTHER" id="PTHR31662">
    <property type="entry name" value="BNAANNG10740D PROTEIN-RELATED"/>
    <property type="match status" value="1"/>
</dbReference>
<sequence>MGKKRGEKRSAPPPPPPAASSEETHSGAHESEDEETIAVSRTPAPKNPPPPPQKGKESEASDEDEEEEEEEPSHAAPTTAPKKDPPAARQSEDSDNSNDDEDGGSGSDKDAPPPKPSVKQQAKGPEVKVPRLAFHRVWSTNDEVRILKALAAHQKEHGVLPQPDALVEALAGKLDNRAYSSKELQGKVKSLKHRYVSAAKKYELPTKEHDRRLFDLSKTVWARDKSMARAATAPTAGATAKANNHEPKGFDEMCELYPYLAEEVRKLGAPGMFKREFGKMDDDKARLLDEKIKKQRVAQMKVELHRSDLAREVTKAVMDLID</sequence>
<evidence type="ECO:0000259" key="3">
    <source>
        <dbReference type="Pfam" id="PF04504"/>
    </source>
</evidence>
<evidence type="ECO:0000313" key="4">
    <source>
        <dbReference type="EnsemblPlants" id="HORVU.MOREX.r3.7HG0668950.1.CDS1"/>
    </source>
</evidence>
<dbReference type="GO" id="GO:0005634">
    <property type="term" value="C:nucleus"/>
    <property type="evidence" value="ECO:0000318"/>
    <property type="project" value="GO_Central"/>
</dbReference>
<keyword evidence="5" id="KW-1185">Reference proteome</keyword>
<dbReference type="Pfam" id="PF04504">
    <property type="entry name" value="GeBP-like_DBD"/>
    <property type="match status" value="1"/>
</dbReference>
<reference evidence="4" key="2">
    <citation type="submission" date="2020-10" db="EMBL/GenBank/DDBJ databases">
        <authorList>
            <person name="Scholz U."/>
            <person name="Mascher M."/>
            <person name="Fiebig A."/>
        </authorList>
    </citation>
    <scope>NUCLEOTIDE SEQUENCE [LARGE SCALE GENOMIC DNA]</scope>
    <source>
        <strain evidence="4">cv. Morex</strain>
    </source>
</reference>
<evidence type="ECO:0000256" key="1">
    <source>
        <dbReference type="ARBA" id="ARBA00010820"/>
    </source>
</evidence>
<dbReference type="KEGG" id="hvg:123411061"/>
<gene>
    <name evidence="4" type="primary">LOC123411061</name>
</gene>
<comment type="similarity">
    <text evidence="1">Belongs to the GeBP family.</text>
</comment>
<feature type="compositionally biased region" description="Basic and acidic residues" evidence="2">
    <location>
        <begin position="81"/>
        <end position="92"/>
    </location>
</feature>
<reference evidence="5" key="1">
    <citation type="journal article" date="2012" name="Nature">
        <title>A physical, genetic and functional sequence assembly of the barley genome.</title>
        <authorList>
            <consortium name="The International Barley Genome Sequencing Consortium"/>
            <person name="Mayer K.F."/>
            <person name="Waugh R."/>
            <person name="Brown J.W."/>
            <person name="Schulman A."/>
            <person name="Langridge P."/>
            <person name="Platzer M."/>
            <person name="Fincher G.B."/>
            <person name="Muehlbauer G.J."/>
            <person name="Sato K."/>
            <person name="Close T.J."/>
            <person name="Wise R.P."/>
            <person name="Stein N."/>
        </authorList>
    </citation>
    <scope>NUCLEOTIDE SEQUENCE [LARGE SCALE GENOMIC DNA]</scope>
    <source>
        <strain evidence="5">cv. Morex</strain>
    </source>
</reference>
<feature type="compositionally biased region" description="Acidic residues" evidence="2">
    <location>
        <begin position="93"/>
        <end position="103"/>
    </location>
</feature>
<dbReference type="Proteomes" id="UP000011116">
    <property type="component" value="Chromosome 7H"/>
</dbReference>
<reference evidence="4" key="3">
    <citation type="submission" date="2022-01" db="UniProtKB">
        <authorList>
            <consortium name="EnsemblPlants"/>
        </authorList>
    </citation>
    <scope>IDENTIFICATION</scope>
    <source>
        <strain evidence="4">subsp. vulgare</strain>
    </source>
</reference>
<organism evidence="4 5">
    <name type="scientific">Hordeum vulgare subsp. vulgare</name>
    <name type="common">Domesticated barley</name>
    <dbReference type="NCBI Taxonomy" id="112509"/>
    <lineage>
        <taxon>Eukaryota</taxon>
        <taxon>Viridiplantae</taxon>
        <taxon>Streptophyta</taxon>
        <taxon>Embryophyta</taxon>
        <taxon>Tracheophyta</taxon>
        <taxon>Spermatophyta</taxon>
        <taxon>Magnoliopsida</taxon>
        <taxon>Liliopsida</taxon>
        <taxon>Poales</taxon>
        <taxon>Poaceae</taxon>
        <taxon>BOP clade</taxon>
        <taxon>Pooideae</taxon>
        <taxon>Triticodae</taxon>
        <taxon>Triticeae</taxon>
        <taxon>Hordeinae</taxon>
        <taxon>Hordeum</taxon>
    </lineage>
</organism>
<dbReference type="AlphaFoldDB" id="A0A8I6YLM8"/>
<protein>
    <recommendedName>
        <fullName evidence="3">Glabrous enhancer-binding protein-like DBD domain-containing protein</fullName>
    </recommendedName>
</protein>
<dbReference type="RefSeq" id="XP_044959918.1">
    <property type="nucleotide sequence ID" value="XM_045103983.1"/>
</dbReference>
<proteinExistence type="inferred from homology"/>
<dbReference type="OrthoDB" id="679858at2759"/>